<dbReference type="Gene3D" id="2.60.40.1730">
    <property type="entry name" value="tricorn interacting facor f3 domain"/>
    <property type="match status" value="1"/>
</dbReference>
<dbReference type="EC" id="3.4.11.-" evidence="12"/>
<comment type="cofactor">
    <cofactor evidence="10 12">
        <name>Zn(2+)</name>
        <dbReference type="ChEBI" id="CHEBI:29105"/>
    </cofactor>
    <text evidence="10 12">Binds 1 zinc ion per subunit.</text>
</comment>
<dbReference type="GO" id="GO:0043171">
    <property type="term" value="P:peptide catabolic process"/>
    <property type="evidence" value="ECO:0007669"/>
    <property type="project" value="TreeGrafter"/>
</dbReference>
<dbReference type="GO" id="GO:0008270">
    <property type="term" value="F:zinc ion binding"/>
    <property type="evidence" value="ECO:0007669"/>
    <property type="project" value="UniProtKB-UniRule"/>
</dbReference>
<dbReference type="PRINTS" id="PR00756">
    <property type="entry name" value="ALADIPTASE"/>
</dbReference>
<dbReference type="GO" id="GO:0070006">
    <property type="term" value="F:metalloaminopeptidase activity"/>
    <property type="evidence" value="ECO:0007669"/>
    <property type="project" value="TreeGrafter"/>
</dbReference>
<dbReference type="InterPro" id="IPR014782">
    <property type="entry name" value="Peptidase_M1_dom"/>
</dbReference>
<dbReference type="Gene3D" id="1.10.390.10">
    <property type="entry name" value="Neutral Protease Domain 2"/>
    <property type="match status" value="1"/>
</dbReference>
<dbReference type="GO" id="GO:0006508">
    <property type="term" value="P:proteolysis"/>
    <property type="evidence" value="ECO:0007669"/>
    <property type="project" value="UniProtKB-KW"/>
</dbReference>
<feature type="binding site" evidence="10">
    <location>
        <position position="327"/>
    </location>
    <ligand>
        <name>Zn(2+)</name>
        <dbReference type="ChEBI" id="CHEBI:29105"/>
        <note>catalytic</note>
    </ligand>
</feature>
<keyword evidence="5 10" id="KW-0479">Metal-binding</keyword>
<dbReference type="PANTHER" id="PTHR11533">
    <property type="entry name" value="PROTEASE M1 ZINC METALLOPROTEASE"/>
    <property type="match status" value="1"/>
</dbReference>
<dbReference type="SUPFAM" id="SSF55486">
    <property type="entry name" value="Metalloproteases ('zincins'), catalytic domain"/>
    <property type="match status" value="1"/>
</dbReference>
<proteinExistence type="inferred from homology"/>
<feature type="active site" description="Proton acceptor" evidence="9">
    <location>
        <position position="305"/>
    </location>
</feature>
<dbReference type="InterPro" id="IPR042097">
    <property type="entry name" value="Aminopeptidase_N-like_N_sf"/>
</dbReference>
<keyword evidence="7 10" id="KW-0862">Zinc</keyword>
<feature type="domain" description="Aminopeptidase N-like N-terminal" evidence="15">
    <location>
        <begin position="16"/>
        <end position="197"/>
    </location>
</feature>
<dbReference type="InterPro" id="IPR050344">
    <property type="entry name" value="Peptidase_M1_aminopeptidases"/>
</dbReference>
<comment type="similarity">
    <text evidence="2 12">Belongs to the peptidase M1 family.</text>
</comment>
<comment type="caution">
    <text evidence="16">The sequence shown here is derived from an EMBL/GenBank/DDBJ whole genome shotgun (WGS) entry which is preliminary data.</text>
</comment>
<evidence type="ECO:0000313" key="16">
    <source>
        <dbReference type="EMBL" id="OGF77731.1"/>
    </source>
</evidence>
<dbReference type="Pfam" id="PF11838">
    <property type="entry name" value="ERAP1_C"/>
    <property type="match status" value="1"/>
</dbReference>
<evidence type="ECO:0000256" key="10">
    <source>
        <dbReference type="PIRSR" id="PIRSR634016-3"/>
    </source>
</evidence>
<dbReference type="Gene3D" id="1.25.50.20">
    <property type="match status" value="1"/>
</dbReference>
<dbReference type="GO" id="GO:0005737">
    <property type="term" value="C:cytoplasm"/>
    <property type="evidence" value="ECO:0007669"/>
    <property type="project" value="TreeGrafter"/>
</dbReference>
<comment type="catalytic activity">
    <reaction evidence="1">
        <text>Release of an N-terminal amino acid, Xaa-|-Yaa- from a peptide, amide or arylamide. Xaa is preferably Ala, but may be most amino acids including Pro (slow action). When a terminal hydrophobic residue is followed by a prolyl residue, the two may be released as an intact Xaa-Pro dipeptide.</text>
        <dbReference type="EC" id="3.4.11.2"/>
    </reaction>
</comment>
<dbReference type="GO" id="GO:0042277">
    <property type="term" value="F:peptide binding"/>
    <property type="evidence" value="ECO:0007669"/>
    <property type="project" value="TreeGrafter"/>
</dbReference>
<dbReference type="Proteomes" id="UP000177723">
    <property type="component" value="Unassembled WGS sequence"/>
</dbReference>
<evidence type="ECO:0000256" key="3">
    <source>
        <dbReference type="ARBA" id="ARBA00022438"/>
    </source>
</evidence>
<evidence type="ECO:0000313" key="17">
    <source>
        <dbReference type="Proteomes" id="UP000177723"/>
    </source>
</evidence>
<sequence length="861" mass="100292">MRELKKSHRLIGHFRPQRYKIILHPDLEQFTFKGEEVISFNLTKPENKITLHAHEVKIGRVLLRSFGKQIKPRKIKYDLKSESVIFEFAKKIPRGRGELDIYFNGILNDKMRGFYRSKYELNGREEYIATTQFEATDARRAFPCVDEPGAKAIFDVTLIIPKHHRAISNTHEISIREHESGYKIVEFAPTPKMSTYLLAFIVGRFDYIETKTKEGIMVRVFTTPGKKHQAEFALDIAAKTLSYYTRYFGVPYPMPILDLIALPDFASGAMENWGAITYRESALLVDPDHSSIQNKQWVALVIAHEIAHQWFGNLVTMEWWTHLWLNEGFASWIEYLAVDHIFPEWNIWTQFVRQDLSRALQLDALLNTHPIEVPVRHPNEIGEIFDAVSYSKGASVIRMLADYIGEKKFRKGLRHYLKKHQYANASTQDLWAALEEVSGKPIRKIMKFWTEKPGYPVLRILEKEKSFEIRQHRFFSSRVSGKNSKDKTHWPLPISVLREGAKKPEFRLFQKDYLEVKKIKNRWIKFNAGATGVFRTDYPIKMLLQLKAPVEKKELPAPDRFSIQNDAFALAESGELATTVAMELALSYRLENDYATWADIAENLGKIYMLVEGTKLASGYRKFGQEIFSVLTARLGWEKRKKEPYADSLLRNIAISQSGRYGDKEIIKEAKKRFSVHKRGKNYIHPDIRQAIYAIVAKNGGKKEYFQFLELYKNATLHEEKNRLGRNLGLFTNRKLIEKTLNFIISDKVRIQDKPGILASVWISPLGREMAWAFLKKNWKFFLKIYGHGGHLFPRIISPAESFSSKKYATDIKKFFKTHPVSSATRTVEQVYEQIISNDDWIGRDFRHIEKWLQEQKYQED</sequence>
<evidence type="ECO:0000259" key="15">
    <source>
        <dbReference type="Pfam" id="PF17900"/>
    </source>
</evidence>
<dbReference type="AlphaFoldDB" id="A0A1F5WR60"/>
<evidence type="ECO:0000256" key="11">
    <source>
        <dbReference type="PIRSR" id="PIRSR634016-4"/>
    </source>
</evidence>
<feature type="site" description="Transition state stabilizer" evidence="11">
    <location>
        <position position="390"/>
    </location>
</feature>
<dbReference type="InterPro" id="IPR034016">
    <property type="entry name" value="M1_APN-typ"/>
</dbReference>
<evidence type="ECO:0000256" key="9">
    <source>
        <dbReference type="PIRSR" id="PIRSR634016-1"/>
    </source>
</evidence>
<protein>
    <recommendedName>
        <fullName evidence="12">Aminopeptidase</fullName>
        <ecNumber evidence="12">3.4.11.-</ecNumber>
    </recommendedName>
</protein>
<feature type="binding site" evidence="10">
    <location>
        <position position="308"/>
    </location>
    <ligand>
        <name>Zn(2+)</name>
        <dbReference type="ChEBI" id="CHEBI:29105"/>
        <note>catalytic</note>
    </ligand>
</feature>
<evidence type="ECO:0000256" key="4">
    <source>
        <dbReference type="ARBA" id="ARBA00022670"/>
    </source>
</evidence>
<reference evidence="16 17" key="1">
    <citation type="journal article" date="2016" name="Nat. Commun.">
        <title>Thousands of microbial genomes shed light on interconnected biogeochemical processes in an aquifer system.</title>
        <authorList>
            <person name="Anantharaman K."/>
            <person name="Brown C.T."/>
            <person name="Hug L.A."/>
            <person name="Sharon I."/>
            <person name="Castelle C.J."/>
            <person name="Probst A.J."/>
            <person name="Thomas B.C."/>
            <person name="Singh A."/>
            <person name="Wilkins M.J."/>
            <person name="Karaoz U."/>
            <person name="Brodie E.L."/>
            <person name="Williams K.H."/>
            <person name="Hubbard S.S."/>
            <person name="Banfield J.F."/>
        </authorList>
    </citation>
    <scope>NUCLEOTIDE SEQUENCE [LARGE SCALE GENOMIC DNA]</scope>
</reference>
<evidence type="ECO:0000256" key="12">
    <source>
        <dbReference type="RuleBase" id="RU364040"/>
    </source>
</evidence>
<dbReference type="FunFam" id="1.25.50.20:FF:000002">
    <property type="entry name" value="Aminopeptidase"/>
    <property type="match status" value="1"/>
</dbReference>
<keyword evidence="6 12" id="KW-0378">Hydrolase</keyword>
<keyword evidence="3 12" id="KW-0031">Aminopeptidase</keyword>
<accession>A0A1F5WR60</accession>
<evidence type="ECO:0000256" key="8">
    <source>
        <dbReference type="ARBA" id="ARBA00023049"/>
    </source>
</evidence>
<dbReference type="EMBL" id="MFHT01000013">
    <property type="protein sequence ID" value="OGF77731.1"/>
    <property type="molecule type" value="Genomic_DNA"/>
</dbReference>
<evidence type="ECO:0000256" key="7">
    <source>
        <dbReference type="ARBA" id="ARBA00022833"/>
    </source>
</evidence>
<evidence type="ECO:0000259" key="14">
    <source>
        <dbReference type="Pfam" id="PF11838"/>
    </source>
</evidence>
<dbReference type="InterPro" id="IPR024571">
    <property type="entry name" value="ERAP1-like_C_dom"/>
</dbReference>
<dbReference type="GO" id="GO:0005615">
    <property type="term" value="C:extracellular space"/>
    <property type="evidence" value="ECO:0007669"/>
    <property type="project" value="TreeGrafter"/>
</dbReference>
<dbReference type="InterPro" id="IPR001930">
    <property type="entry name" value="Peptidase_M1"/>
</dbReference>
<dbReference type="InterPro" id="IPR027268">
    <property type="entry name" value="Peptidase_M4/M1_CTD_sf"/>
</dbReference>
<evidence type="ECO:0000256" key="2">
    <source>
        <dbReference type="ARBA" id="ARBA00010136"/>
    </source>
</evidence>
<feature type="domain" description="Peptidase M1 membrane alanine aminopeptidase" evidence="13">
    <location>
        <begin position="232"/>
        <end position="449"/>
    </location>
</feature>
<dbReference type="GO" id="GO:0016020">
    <property type="term" value="C:membrane"/>
    <property type="evidence" value="ECO:0007669"/>
    <property type="project" value="TreeGrafter"/>
</dbReference>
<keyword evidence="4 12" id="KW-0645">Protease</keyword>
<dbReference type="FunFam" id="1.10.390.10:FF:000001">
    <property type="entry name" value="Aminopeptidase"/>
    <property type="match status" value="1"/>
</dbReference>
<name>A0A1F5WR60_9BACT</name>
<evidence type="ECO:0000256" key="5">
    <source>
        <dbReference type="ARBA" id="ARBA00022723"/>
    </source>
</evidence>
<dbReference type="GO" id="GO:0016285">
    <property type="term" value="F:alanyl aminopeptidase activity"/>
    <property type="evidence" value="ECO:0007669"/>
    <property type="project" value="UniProtKB-EC"/>
</dbReference>
<keyword evidence="8 12" id="KW-0482">Metalloprotease</keyword>
<evidence type="ECO:0000259" key="13">
    <source>
        <dbReference type="Pfam" id="PF01433"/>
    </source>
</evidence>
<evidence type="ECO:0000256" key="1">
    <source>
        <dbReference type="ARBA" id="ARBA00000098"/>
    </source>
</evidence>
<dbReference type="PANTHER" id="PTHR11533:SF174">
    <property type="entry name" value="PUROMYCIN-SENSITIVE AMINOPEPTIDASE-RELATED"/>
    <property type="match status" value="1"/>
</dbReference>
<feature type="binding site" evidence="10">
    <location>
        <position position="304"/>
    </location>
    <ligand>
        <name>Zn(2+)</name>
        <dbReference type="ChEBI" id="CHEBI:29105"/>
        <note>catalytic</note>
    </ligand>
</feature>
<gene>
    <name evidence="16" type="ORF">A3F23_01575</name>
</gene>
<dbReference type="Gene3D" id="2.60.40.1910">
    <property type="match status" value="1"/>
</dbReference>
<organism evidence="16 17">
    <name type="scientific">Candidatus Giovannonibacteria bacterium RIFCSPHIGHO2_12_FULL_43_15</name>
    <dbReference type="NCBI Taxonomy" id="1798341"/>
    <lineage>
        <taxon>Bacteria</taxon>
        <taxon>Candidatus Giovannoniibacteriota</taxon>
    </lineage>
</organism>
<dbReference type="Pfam" id="PF17900">
    <property type="entry name" value="Peptidase_M1_N"/>
    <property type="match status" value="1"/>
</dbReference>
<dbReference type="InterPro" id="IPR045357">
    <property type="entry name" value="Aminopeptidase_N-like_N"/>
</dbReference>
<feature type="domain" description="ERAP1-like C-terminal" evidence="14">
    <location>
        <begin position="523"/>
        <end position="835"/>
    </location>
</feature>
<dbReference type="FunFam" id="2.60.40.1730:FF:000002">
    <property type="entry name" value="Aminopeptidase"/>
    <property type="match status" value="1"/>
</dbReference>
<dbReference type="Pfam" id="PF01433">
    <property type="entry name" value="Peptidase_M1"/>
    <property type="match status" value="1"/>
</dbReference>
<dbReference type="CDD" id="cd09601">
    <property type="entry name" value="M1_APN-Q_like"/>
    <property type="match status" value="1"/>
</dbReference>
<dbReference type="SUPFAM" id="SSF63737">
    <property type="entry name" value="Leukotriene A4 hydrolase N-terminal domain"/>
    <property type="match status" value="1"/>
</dbReference>
<evidence type="ECO:0000256" key="6">
    <source>
        <dbReference type="ARBA" id="ARBA00022801"/>
    </source>
</evidence>